<dbReference type="Proteomes" id="UP001595625">
    <property type="component" value="Unassembled WGS sequence"/>
</dbReference>
<evidence type="ECO:0000313" key="1">
    <source>
        <dbReference type="EMBL" id="MFC3210807.1"/>
    </source>
</evidence>
<organism evidence="1 2">
    <name type="scientific">Planomicrobium okeanokoites</name>
    <name type="common">Planococcus okeanokoites</name>
    <name type="synonym">Flavobacterium okeanokoites</name>
    <dbReference type="NCBI Taxonomy" id="244"/>
    <lineage>
        <taxon>Bacteria</taxon>
        <taxon>Bacillati</taxon>
        <taxon>Bacillota</taxon>
        <taxon>Bacilli</taxon>
        <taxon>Bacillales</taxon>
        <taxon>Caryophanaceae</taxon>
        <taxon>Planomicrobium</taxon>
    </lineage>
</organism>
<protein>
    <submittedName>
        <fullName evidence="1">SRPBCC family protein</fullName>
    </submittedName>
</protein>
<dbReference type="Pfam" id="PF10604">
    <property type="entry name" value="Polyketide_cyc2"/>
    <property type="match status" value="1"/>
</dbReference>
<keyword evidence="2" id="KW-1185">Reference proteome</keyword>
<dbReference type="Gene3D" id="3.30.530.20">
    <property type="match status" value="1"/>
</dbReference>
<sequence length="147" mass="16719">MAFKESVYIDAPVETVFDITTDFEHATAIMETVIRTEKLTDGPMQAGTEIKEVRNVRGREIETVLTVAEYVPHQTYSVKSDSTGMTVVYRYEFAAKEGGTTIDFTGSIHSKGLKNALIRPVFERILKKEDKDHLKKLKEYIEQQKTV</sequence>
<dbReference type="InterPro" id="IPR023393">
    <property type="entry name" value="START-like_dom_sf"/>
</dbReference>
<evidence type="ECO:0000313" key="2">
    <source>
        <dbReference type="Proteomes" id="UP001595625"/>
    </source>
</evidence>
<dbReference type="EMBL" id="JBHRUJ010000011">
    <property type="protein sequence ID" value="MFC3210807.1"/>
    <property type="molecule type" value="Genomic_DNA"/>
</dbReference>
<gene>
    <name evidence="1" type="ORF">ACFOEJ_06980</name>
</gene>
<comment type="caution">
    <text evidence="1">The sequence shown here is derived from an EMBL/GenBank/DDBJ whole genome shotgun (WGS) entry which is preliminary data.</text>
</comment>
<proteinExistence type="predicted"/>
<reference evidence="2" key="1">
    <citation type="journal article" date="2019" name="Int. J. Syst. Evol. Microbiol.">
        <title>The Global Catalogue of Microorganisms (GCM) 10K type strain sequencing project: providing services to taxonomists for standard genome sequencing and annotation.</title>
        <authorList>
            <consortium name="The Broad Institute Genomics Platform"/>
            <consortium name="The Broad Institute Genome Sequencing Center for Infectious Disease"/>
            <person name="Wu L."/>
            <person name="Ma J."/>
        </authorList>
    </citation>
    <scope>NUCLEOTIDE SEQUENCE [LARGE SCALE GENOMIC DNA]</scope>
    <source>
        <strain evidence="2">CCM 320</strain>
    </source>
</reference>
<dbReference type="InterPro" id="IPR019587">
    <property type="entry name" value="Polyketide_cyclase/dehydratase"/>
</dbReference>
<name>A0ABV7KMZ2_PLAOK</name>
<dbReference type="SUPFAM" id="SSF55961">
    <property type="entry name" value="Bet v1-like"/>
    <property type="match status" value="1"/>
</dbReference>
<accession>A0ABV7KMZ2</accession>
<dbReference type="RefSeq" id="WP_117313980.1">
    <property type="nucleotide sequence ID" value="NZ_JBHRUJ010000011.1"/>
</dbReference>